<proteinExistence type="predicted"/>
<keyword evidence="1" id="KW-0732">Signal</keyword>
<evidence type="ECO:0000313" key="4">
    <source>
        <dbReference type="EMBL" id="PLW32806.1"/>
    </source>
</evidence>
<dbReference type="EMBL" id="PGCI01000413">
    <property type="protein sequence ID" value="PLW27315.1"/>
    <property type="molecule type" value="Genomic_DNA"/>
</dbReference>
<dbReference type="Proteomes" id="UP000235388">
    <property type="component" value="Unassembled WGS sequence"/>
</dbReference>
<keyword evidence="5" id="KW-1185">Reference proteome</keyword>
<comment type="caution">
    <text evidence="3">The sequence shown here is derived from an EMBL/GenBank/DDBJ whole genome shotgun (WGS) entry which is preliminary data.</text>
</comment>
<evidence type="ECO:0000313" key="5">
    <source>
        <dbReference type="Proteomes" id="UP000235388"/>
    </source>
</evidence>
<evidence type="ECO:0000313" key="2">
    <source>
        <dbReference type="EMBL" id="PLW11221.1"/>
    </source>
</evidence>
<organism evidence="3 6">
    <name type="scientific">Puccinia coronata f. sp. avenae</name>
    <dbReference type="NCBI Taxonomy" id="200324"/>
    <lineage>
        <taxon>Eukaryota</taxon>
        <taxon>Fungi</taxon>
        <taxon>Dikarya</taxon>
        <taxon>Basidiomycota</taxon>
        <taxon>Pucciniomycotina</taxon>
        <taxon>Pucciniomycetes</taxon>
        <taxon>Pucciniales</taxon>
        <taxon>Pucciniaceae</taxon>
        <taxon>Puccinia</taxon>
    </lineage>
</organism>
<name>A0A2N5TP98_9BASI</name>
<feature type="signal peptide" evidence="1">
    <location>
        <begin position="1"/>
        <end position="20"/>
    </location>
</feature>
<dbReference type="EMBL" id="PGCJ01000314">
    <property type="protein sequence ID" value="PLW32806.1"/>
    <property type="molecule type" value="Genomic_DNA"/>
</dbReference>
<evidence type="ECO:0000313" key="3">
    <source>
        <dbReference type="EMBL" id="PLW27315.1"/>
    </source>
</evidence>
<evidence type="ECO:0000256" key="1">
    <source>
        <dbReference type="SAM" id="SignalP"/>
    </source>
</evidence>
<evidence type="ECO:0008006" key="7">
    <source>
        <dbReference type="Google" id="ProtNLM"/>
    </source>
</evidence>
<dbReference type="AlphaFoldDB" id="A0A2N5TP98"/>
<feature type="chain" id="PRO_5015083753" description="Secreted protein" evidence="1">
    <location>
        <begin position="21"/>
        <end position="74"/>
    </location>
</feature>
<dbReference type="EMBL" id="PGCJ01001028">
    <property type="protein sequence ID" value="PLW11221.1"/>
    <property type="molecule type" value="Genomic_DNA"/>
</dbReference>
<sequence>MISNLMLMLCALAYFSPVQLLQVQTGVLEAAGRPLGHSARKLGYKPRKKYSLPVIEKNWSATTSVDAPNRESFV</sequence>
<gene>
    <name evidence="4" type="ORF">PCANC_18830</name>
    <name evidence="2" type="ORF">PCANC_21248</name>
    <name evidence="3" type="ORF">PCASD_20681</name>
</gene>
<accession>A0A2N5TP98</accession>
<protein>
    <recommendedName>
        <fullName evidence="7">Secreted protein</fullName>
    </recommendedName>
</protein>
<evidence type="ECO:0000313" key="6">
    <source>
        <dbReference type="Proteomes" id="UP000235392"/>
    </source>
</evidence>
<dbReference type="Proteomes" id="UP000235392">
    <property type="component" value="Unassembled WGS sequence"/>
</dbReference>
<reference evidence="5 6" key="1">
    <citation type="submission" date="2017-11" db="EMBL/GenBank/DDBJ databases">
        <title>De novo assembly and phasing of dikaryotic genomes from two isolates of Puccinia coronata f. sp. avenae, the causal agent of oat crown rust.</title>
        <authorList>
            <person name="Miller M.E."/>
            <person name="Zhang Y."/>
            <person name="Omidvar V."/>
            <person name="Sperschneider J."/>
            <person name="Schwessinger B."/>
            <person name="Raley C."/>
            <person name="Palmer J.M."/>
            <person name="Garnica D."/>
            <person name="Upadhyaya N."/>
            <person name="Rathjen J."/>
            <person name="Taylor J.M."/>
            <person name="Park R.F."/>
            <person name="Dodds P.N."/>
            <person name="Hirsch C.D."/>
            <person name="Kianian S.F."/>
            <person name="Figueroa M."/>
        </authorList>
    </citation>
    <scope>NUCLEOTIDE SEQUENCE [LARGE SCALE GENOMIC DNA]</scope>
    <source>
        <strain evidence="2">12NC29</strain>
        <strain evidence="3">12SD80</strain>
    </source>
</reference>